<dbReference type="PANTHER" id="PTHR45138">
    <property type="entry name" value="REGULATORY COMPONENTS OF SENSORY TRANSDUCTION SYSTEM"/>
    <property type="match status" value="1"/>
</dbReference>
<dbReference type="CDD" id="cd01949">
    <property type="entry name" value="GGDEF"/>
    <property type="match status" value="1"/>
</dbReference>
<feature type="transmembrane region" description="Helical" evidence="3">
    <location>
        <begin position="107"/>
        <end position="127"/>
    </location>
</feature>
<dbReference type="Gene3D" id="3.30.70.270">
    <property type="match status" value="1"/>
</dbReference>
<dbReference type="InterPro" id="IPR050469">
    <property type="entry name" value="Diguanylate_Cyclase"/>
</dbReference>
<keyword evidence="3" id="KW-0472">Membrane</keyword>
<feature type="transmembrane region" description="Helical" evidence="3">
    <location>
        <begin position="134"/>
        <end position="156"/>
    </location>
</feature>
<evidence type="ECO:0000256" key="3">
    <source>
        <dbReference type="SAM" id="Phobius"/>
    </source>
</evidence>
<dbReference type="RefSeq" id="WP_269124843.1">
    <property type="nucleotide sequence ID" value="NZ_JAPUBN010000014.1"/>
</dbReference>
<dbReference type="InterPro" id="IPR029787">
    <property type="entry name" value="Nucleotide_cyclase"/>
</dbReference>
<dbReference type="Pfam" id="PF00990">
    <property type="entry name" value="GGDEF"/>
    <property type="match status" value="1"/>
</dbReference>
<protein>
    <recommendedName>
        <fullName evidence="1">diguanylate cyclase</fullName>
        <ecNumber evidence="1">2.7.7.65</ecNumber>
    </recommendedName>
</protein>
<comment type="caution">
    <text evidence="5">The sequence shown here is derived from an EMBL/GenBank/DDBJ whole genome shotgun (WGS) entry which is preliminary data.</text>
</comment>
<feature type="transmembrane region" description="Helical" evidence="3">
    <location>
        <begin position="82"/>
        <end position="101"/>
    </location>
</feature>
<evidence type="ECO:0000313" key="5">
    <source>
        <dbReference type="EMBL" id="MCZ2721774.1"/>
    </source>
</evidence>
<accession>A0ABT4JTW1</accession>
<dbReference type="PANTHER" id="PTHR45138:SF9">
    <property type="entry name" value="DIGUANYLATE CYCLASE DGCM-RELATED"/>
    <property type="match status" value="1"/>
</dbReference>
<feature type="transmembrane region" description="Helical" evidence="3">
    <location>
        <begin position="24"/>
        <end position="45"/>
    </location>
</feature>
<keyword evidence="3" id="KW-1133">Transmembrane helix</keyword>
<comment type="catalytic activity">
    <reaction evidence="2">
        <text>2 GTP = 3',3'-c-di-GMP + 2 diphosphate</text>
        <dbReference type="Rhea" id="RHEA:24898"/>
        <dbReference type="ChEBI" id="CHEBI:33019"/>
        <dbReference type="ChEBI" id="CHEBI:37565"/>
        <dbReference type="ChEBI" id="CHEBI:58805"/>
        <dbReference type="EC" id="2.7.7.65"/>
    </reaction>
</comment>
<dbReference type="Proteomes" id="UP001149719">
    <property type="component" value="Unassembled WGS sequence"/>
</dbReference>
<dbReference type="InterPro" id="IPR043128">
    <property type="entry name" value="Rev_trsase/Diguanyl_cyclase"/>
</dbReference>
<reference evidence="5" key="1">
    <citation type="submission" date="2022-12" db="EMBL/GenBank/DDBJ databases">
        <title>Marinomonas 15G1-11 sp. nov, isolated from marine algae.</title>
        <authorList>
            <person name="Butt M."/>
            <person name="Choi D.G."/>
            <person name="Kim J.M."/>
            <person name="Lee J.K."/>
            <person name="Baek J.H."/>
            <person name="Jeon C.O."/>
        </authorList>
    </citation>
    <scope>NUCLEOTIDE SEQUENCE</scope>
    <source>
        <strain evidence="5">15G1-11</strain>
    </source>
</reference>
<keyword evidence="3" id="KW-0812">Transmembrane</keyword>
<feature type="transmembrane region" description="Helical" evidence="3">
    <location>
        <begin position="162"/>
        <end position="179"/>
    </location>
</feature>
<dbReference type="EMBL" id="JAPUBN010000014">
    <property type="protein sequence ID" value="MCZ2721774.1"/>
    <property type="molecule type" value="Genomic_DNA"/>
</dbReference>
<evidence type="ECO:0000259" key="4">
    <source>
        <dbReference type="PROSITE" id="PS50887"/>
    </source>
</evidence>
<name>A0ABT4JTW1_9GAMM</name>
<dbReference type="PROSITE" id="PS50887">
    <property type="entry name" value="GGDEF"/>
    <property type="match status" value="1"/>
</dbReference>
<evidence type="ECO:0000313" key="6">
    <source>
        <dbReference type="Proteomes" id="UP001149719"/>
    </source>
</evidence>
<dbReference type="SMART" id="SM00267">
    <property type="entry name" value="GGDEF"/>
    <property type="match status" value="1"/>
</dbReference>
<proteinExistence type="predicted"/>
<organism evidence="5 6">
    <name type="scientific">Marinomonas phaeophyticola</name>
    <dbReference type="NCBI Taxonomy" id="3004091"/>
    <lineage>
        <taxon>Bacteria</taxon>
        <taxon>Pseudomonadati</taxon>
        <taxon>Pseudomonadota</taxon>
        <taxon>Gammaproteobacteria</taxon>
        <taxon>Oceanospirillales</taxon>
        <taxon>Oceanospirillaceae</taxon>
        <taxon>Marinomonas</taxon>
    </lineage>
</organism>
<dbReference type="SUPFAM" id="SSF55073">
    <property type="entry name" value="Nucleotide cyclase"/>
    <property type="match status" value="1"/>
</dbReference>
<feature type="transmembrane region" description="Helical" evidence="3">
    <location>
        <begin position="51"/>
        <end position="70"/>
    </location>
</feature>
<evidence type="ECO:0000256" key="2">
    <source>
        <dbReference type="ARBA" id="ARBA00034247"/>
    </source>
</evidence>
<evidence type="ECO:0000256" key="1">
    <source>
        <dbReference type="ARBA" id="ARBA00012528"/>
    </source>
</evidence>
<keyword evidence="6" id="KW-1185">Reference proteome</keyword>
<feature type="domain" description="GGDEF" evidence="4">
    <location>
        <begin position="228"/>
        <end position="361"/>
    </location>
</feature>
<sequence length="365" mass="41506">MKSALERFNEGTERHLTGVNHQRYLAGIYCVIGSFLCLIFCINALIDSKFYLAAVLFVVSIFLFISYLIFHSKTHFYLHDTVRHITLLGLFFLGGYLIYTGGVNNSGPLWVFIIPPVALAFCGLKIGMLYNVTFLIVICIFLFYPDDVLLAADYTYEFKTRFIYSFLTTLALSSFYEAARYKSFSQLNKLTEKYKLESKLDDLTGLLNRRGMWKKLNSEYDLVTSSGSTMTVALWDIDHFKNVNDIHGHGVGDDVLKHVSDLANKIIRSQDSVSRWGGEEFLLLMPETNEAEAIDQVKYVCSLMAKRPFILDKNTSITVTFSVGICEVSLDIDTERAIMLSDKCLYHAKRTGRNKVVAFSELNED</sequence>
<dbReference type="InterPro" id="IPR000160">
    <property type="entry name" value="GGDEF_dom"/>
</dbReference>
<gene>
    <name evidence="5" type="ORF">O1D97_08945</name>
</gene>
<dbReference type="EC" id="2.7.7.65" evidence="1"/>
<dbReference type="NCBIfam" id="TIGR00254">
    <property type="entry name" value="GGDEF"/>
    <property type="match status" value="1"/>
</dbReference>